<evidence type="ECO:0000313" key="3">
    <source>
        <dbReference type="Proteomes" id="UP001597402"/>
    </source>
</evidence>
<comment type="caution">
    <text evidence="2">The sequence shown here is derived from an EMBL/GenBank/DDBJ whole genome shotgun (WGS) entry which is preliminary data.</text>
</comment>
<dbReference type="RefSeq" id="WP_376877351.1">
    <property type="nucleotide sequence ID" value="NZ_JBHUHP010000014.1"/>
</dbReference>
<feature type="transmembrane region" description="Helical" evidence="1">
    <location>
        <begin position="20"/>
        <end position="37"/>
    </location>
</feature>
<dbReference type="Proteomes" id="UP001597402">
    <property type="component" value="Unassembled WGS sequence"/>
</dbReference>
<evidence type="ECO:0000313" key="2">
    <source>
        <dbReference type="EMBL" id="MFD2092781.1"/>
    </source>
</evidence>
<sequence length="45" mass="4941">MRSTERRGEHPHVDVVRKCFSFGFWLLAAGAAATLGLDLEADVLP</sequence>
<name>A0ABW4XBF7_9ACTN</name>
<keyword evidence="3" id="KW-1185">Reference proteome</keyword>
<accession>A0ABW4XBF7</accession>
<proteinExistence type="predicted"/>
<keyword evidence="1" id="KW-0812">Transmembrane</keyword>
<protein>
    <submittedName>
        <fullName evidence="2">Uncharacterized protein</fullName>
    </submittedName>
</protein>
<dbReference type="EMBL" id="JBHUHP010000014">
    <property type="protein sequence ID" value="MFD2092781.1"/>
    <property type="molecule type" value="Genomic_DNA"/>
</dbReference>
<reference evidence="3" key="1">
    <citation type="journal article" date="2019" name="Int. J. Syst. Evol. Microbiol.">
        <title>The Global Catalogue of Microorganisms (GCM) 10K type strain sequencing project: providing services to taxonomists for standard genome sequencing and annotation.</title>
        <authorList>
            <consortium name="The Broad Institute Genomics Platform"/>
            <consortium name="The Broad Institute Genome Sequencing Center for Infectious Disease"/>
            <person name="Wu L."/>
            <person name="Ma J."/>
        </authorList>
    </citation>
    <scope>NUCLEOTIDE SEQUENCE [LARGE SCALE GENOMIC DNA]</scope>
    <source>
        <strain evidence="3">JCM 3338</strain>
    </source>
</reference>
<keyword evidence="1" id="KW-0472">Membrane</keyword>
<gene>
    <name evidence="2" type="ORF">ACFSHS_14490</name>
</gene>
<organism evidence="2 3">
    <name type="scientific">Blastococcus deserti</name>
    <dbReference type="NCBI Taxonomy" id="2259033"/>
    <lineage>
        <taxon>Bacteria</taxon>
        <taxon>Bacillati</taxon>
        <taxon>Actinomycetota</taxon>
        <taxon>Actinomycetes</taxon>
        <taxon>Geodermatophilales</taxon>
        <taxon>Geodermatophilaceae</taxon>
        <taxon>Blastococcus</taxon>
    </lineage>
</organism>
<keyword evidence="1" id="KW-1133">Transmembrane helix</keyword>
<evidence type="ECO:0000256" key="1">
    <source>
        <dbReference type="SAM" id="Phobius"/>
    </source>
</evidence>